<dbReference type="OrthoDB" id="6162024at2759"/>
<feature type="region of interest" description="Disordered" evidence="1">
    <location>
        <begin position="238"/>
        <end position="267"/>
    </location>
</feature>
<reference evidence="4 5" key="1">
    <citation type="submission" date="2019-01" db="EMBL/GenBank/DDBJ databases">
        <title>A draft genome assembly of the solar-powered sea slug Elysia chlorotica.</title>
        <authorList>
            <person name="Cai H."/>
            <person name="Li Q."/>
            <person name="Fang X."/>
            <person name="Li J."/>
            <person name="Curtis N.E."/>
            <person name="Altenburger A."/>
            <person name="Shibata T."/>
            <person name="Feng M."/>
            <person name="Maeda T."/>
            <person name="Schwartz J.A."/>
            <person name="Shigenobu S."/>
            <person name="Lundholm N."/>
            <person name="Nishiyama T."/>
            <person name="Yang H."/>
            <person name="Hasebe M."/>
            <person name="Li S."/>
            <person name="Pierce S.K."/>
            <person name="Wang J."/>
        </authorList>
    </citation>
    <scope>NUCLEOTIDE SEQUENCE [LARGE SCALE GENOMIC DNA]</scope>
    <source>
        <strain evidence="4">EC2010</strain>
        <tissue evidence="4">Whole organism of an adult</tissue>
    </source>
</reference>
<keyword evidence="2" id="KW-0812">Transmembrane</keyword>
<feature type="region of interest" description="Disordered" evidence="1">
    <location>
        <begin position="308"/>
        <end position="338"/>
    </location>
</feature>
<keyword evidence="2" id="KW-0472">Membrane</keyword>
<name>A0A433TW69_ELYCH</name>
<keyword evidence="2" id="KW-1133">Transmembrane helix</keyword>
<gene>
    <name evidence="4" type="ORF">EGW08_006452</name>
</gene>
<feature type="transmembrane region" description="Helical" evidence="2">
    <location>
        <begin position="96"/>
        <end position="114"/>
    </location>
</feature>
<dbReference type="Pfam" id="PF07699">
    <property type="entry name" value="Ephrin_rec_like"/>
    <property type="match status" value="1"/>
</dbReference>
<dbReference type="InterPro" id="IPR009030">
    <property type="entry name" value="Growth_fac_rcpt_cys_sf"/>
</dbReference>
<protein>
    <recommendedName>
        <fullName evidence="3">Tyrosine-protein kinase ephrin type A/B receptor-like domain-containing protein</fullName>
    </recommendedName>
</protein>
<dbReference type="Proteomes" id="UP000271974">
    <property type="component" value="Unassembled WGS sequence"/>
</dbReference>
<proteinExistence type="predicted"/>
<organism evidence="4 5">
    <name type="scientific">Elysia chlorotica</name>
    <name type="common">Eastern emerald elysia</name>
    <name type="synonym">Sea slug</name>
    <dbReference type="NCBI Taxonomy" id="188477"/>
    <lineage>
        <taxon>Eukaryota</taxon>
        <taxon>Metazoa</taxon>
        <taxon>Spiralia</taxon>
        <taxon>Lophotrochozoa</taxon>
        <taxon>Mollusca</taxon>
        <taxon>Gastropoda</taxon>
        <taxon>Heterobranchia</taxon>
        <taxon>Euthyneura</taxon>
        <taxon>Panpulmonata</taxon>
        <taxon>Sacoglossa</taxon>
        <taxon>Placobranchoidea</taxon>
        <taxon>Plakobranchidae</taxon>
        <taxon>Elysia</taxon>
    </lineage>
</organism>
<dbReference type="SMART" id="SM01411">
    <property type="entry name" value="Ephrin_rec_like"/>
    <property type="match status" value="1"/>
</dbReference>
<evidence type="ECO:0000313" key="4">
    <source>
        <dbReference type="EMBL" id="RUS85823.1"/>
    </source>
</evidence>
<feature type="domain" description="Tyrosine-protein kinase ephrin type A/B receptor-like" evidence="3">
    <location>
        <begin position="35"/>
        <end position="82"/>
    </location>
</feature>
<dbReference type="EMBL" id="RQTK01000159">
    <property type="protein sequence ID" value="RUS85823.1"/>
    <property type="molecule type" value="Genomic_DNA"/>
</dbReference>
<dbReference type="Gene3D" id="2.10.50.10">
    <property type="entry name" value="Tumor Necrosis Factor Receptor, subunit A, domain 2"/>
    <property type="match status" value="1"/>
</dbReference>
<evidence type="ECO:0000313" key="5">
    <source>
        <dbReference type="Proteomes" id="UP000271974"/>
    </source>
</evidence>
<evidence type="ECO:0000256" key="1">
    <source>
        <dbReference type="SAM" id="MobiDB-lite"/>
    </source>
</evidence>
<keyword evidence="5" id="KW-1185">Reference proteome</keyword>
<feature type="compositionally biased region" description="Basic and acidic residues" evidence="1">
    <location>
        <begin position="322"/>
        <end position="338"/>
    </location>
</feature>
<accession>A0A433TW69</accession>
<dbReference type="SUPFAM" id="SSF57184">
    <property type="entry name" value="Growth factor receptor domain"/>
    <property type="match status" value="1"/>
</dbReference>
<evidence type="ECO:0000259" key="3">
    <source>
        <dbReference type="Pfam" id="PF07699"/>
    </source>
</evidence>
<evidence type="ECO:0000256" key="2">
    <source>
        <dbReference type="SAM" id="Phobius"/>
    </source>
</evidence>
<dbReference type="AlphaFoldDB" id="A0A433TW69"/>
<comment type="caution">
    <text evidence="4">The sequence shown here is derived from an EMBL/GenBank/DDBJ whole genome shotgun (WGS) entry which is preliminary data.</text>
</comment>
<dbReference type="InterPro" id="IPR011641">
    <property type="entry name" value="Tyr-kin_ephrin_A/B_rcpt-like"/>
</dbReference>
<sequence>MDVKLRGIYVCKDVLGGFTWFPNITFDCVRGCSKGYHLDQATYACARCPPGTYQDEPLQAYCKRCPEDFSSYKDGITERRFCYPRHTWSKNKSIKTLLKVLVTIVLVGTVAIYFRGTVKNEVTPQAAREEVLEADTGFLITEDSRIIWDNIRASGDFSKMTTLPAKKVEEETEGNWINRFMSRLPWEPAPKTAAARKSLAKERMRMTMTANMLRQSAYIGRNSIEKEALLKLIKNEEDKEERAASVSHTSAKKSHVTNELPDPNKVDNEQRNLALLNKSMTDLSSLAGSNVDPTDYRGGLDHSVLDGSGVDVSLHSPSSSLREQDNEIRRQTLDDDLV</sequence>